<sequence length="689" mass="81040">MARPILPNDPKAEEITGGNEPSFKLDEPVTMTLNINPLINIDEEDSLSFVVLGRDSVEAQASLLASYTDLQQKSMSIDYKSLVSSMTVTAMQHRLVEVLQENVKLKETLRQNNVSMKQQFNTLAMWQEEVTKVHLSHKQQFAETKELINHLKKENTELKYKFSRLQHFENMKPKINRSVSEDWANLISNRKLKEPSFIFNTFKDISELVPEISNLTIKRCKQYITSIISEKLDEKLERLKEGLQQELPQLEMEKEFESAMIDDKIKQKLQQLETEKELESAMLDNKINCKLYSDVEITENSKCSEASEKDQEIACLKESNTLFEQKLQCIFTPVEQDSLETSNLSHQKFIQNIKQYNDMLQELTKCFVEQIERFAALEKSLKKITDILRLDDDKMQCEEKLCQYYNELTDEQIKIITDRQTLIKSQNQFQKIFSDYNSVLYELQVMLNENAKLNILKNNSARENLEMSEQLERDKQSLEQEKKIFDREKDNLENQKKSFESQKMSLDMERVLLQDERKLLEQEKISLNEEKMSLDHQSQLYEDCERDLQNEKKILQARNEQLLSETNSLRQQSGEKDAQFKKIIEQLAQSTEEIQLLRSQLSLYEEDFQQEKKLKEALLEEKNKLDTELLKQIEFNKQLQESNNANVKLGHTFEDRNGDKYNGHARGGNATVREKRPNNRNYFRLFSMK</sequence>
<dbReference type="AlphaFoldDB" id="A0A158NUM7"/>
<evidence type="ECO:0000313" key="4">
    <source>
        <dbReference type="Proteomes" id="UP000005205"/>
    </source>
</evidence>
<reference evidence="4" key="1">
    <citation type="journal article" date="2011" name="PLoS Genet.">
        <title>The genome sequence of the leaf-cutter ant Atta cephalotes reveals insights into its obligate symbiotic lifestyle.</title>
        <authorList>
            <person name="Suen G."/>
            <person name="Teiling C."/>
            <person name="Li L."/>
            <person name="Holt C."/>
            <person name="Abouheif E."/>
            <person name="Bornberg-Bauer E."/>
            <person name="Bouffard P."/>
            <person name="Caldera E.J."/>
            <person name="Cash E."/>
            <person name="Cavanaugh A."/>
            <person name="Denas O."/>
            <person name="Elhaik E."/>
            <person name="Fave M.J."/>
            <person name="Gadau J."/>
            <person name="Gibson J.D."/>
            <person name="Graur D."/>
            <person name="Grubbs K.J."/>
            <person name="Hagen D.E."/>
            <person name="Harkins T.T."/>
            <person name="Helmkampf M."/>
            <person name="Hu H."/>
            <person name="Johnson B.R."/>
            <person name="Kim J."/>
            <person name="Marsh S.E."/>
            <person name="Moeller J.A."/>
            <person name="Munoz-Torres M.C."/>
            <person name="Murphy M.C."/>
            <person name="Naughton M.C."/>
            <person name="Nigam S."/>
            <person name="Overson R."/>
            <person name="Rajakumar R."/>
            <person name="Reese J.T."/>
            <person name="Scott J.J."/>
            <person name="Smith C.R."/>
            <person name="Tao S."/>
            <person name="Tsutsui N.D."/>
            <person name="Viljakainen L."/>
            <person name="Wissler L."/>
            <person name="Yandell M.D."/>
            <person name="Zimmer F."/>
            <person name="Taylor J."/>
            <person name="Slater S.C."/>
            <person name="Clifton S.W."/>
            <person name="Warren W.C."/>
            <person name="Elsik C.G."/>
            <person name="Smith C.D."/>
            <person name="Weinstock G.M."/>
            <person name="Gerardo N.M."/>
            <person name="Currie C.R."/>
        </authorList>
    </citation>
    <scope>NUCLEOTIDE SEQUENCE [LARGE SCALE GENOMIC DNA]</scope>
</reference>
<evidence type="ECO:0000256" key="2">
    <source>
        <dbReference type="SAM" id="MobiDB-lite"/>
    </source>
</evidence>
<keyword evidence="4" id="KW-1185">Reference proteome</keyword>
<proteinExistence type="predicted"/>
<dbReference type="eggNOG" id="ENOG502S6HT">
    <property type="taxonomic scope" value="Eukaryota"/>
</dbReference>
<dbReference type="GO" id="GO:0005737">
    <property type="term" value="C:cytoplasm"/>
    <property type="evidence" value="ECO:0007669"/>
    <property type="project" value="TreeGrafter"/>
</dbReference>
<name>A0A158NUM7_ATTCE</name>
<dbReference type="GO" id="GO:0070530">
    <property type="term" value="F:K63-linked polyubiquitin modification-dependent protein binding"/>
    <property type="evidence" value="ECO:0007669"/>
    <property type="project" value="TreeGrafter"/>
</dbReference>
<dbReference type="GO" id="GO:0043122">
    <property type="term" value="P:regulation of canonical NF-kappaB signal transduction"/>
    <property type="evidence" value="ECO:0007669"/>
    <property type="project" value="TreeGrafter"/>
</dbReference>
<dbReference type="KEGG" id="acep:105624486"/>
<reference evidence="3" key="2">
    <citation type="submission" date="2016-04" db="UniProtKB">
        <authorList>
            <consortium name="EnsemblMetazoa"/>
        </authorList>
    </citation>
    <scope>IDENTIFICATION</scope>
</reference>
<organism evidence="3 4">
    <name type="scientific">Atta cephalotes</name>
    <name type="common">Leafcutter ant</name>
    <dbReference type="NCBI Taxonomy" id="12957"/>
    <lineage>
        <taxon>Eukaryota</taxon>
        <taxon>Metazoa</taxon>
        <taxon>Ecdysozoa</taxon>
        <taxon>Arthropoda</taxon>
        <taxon>Hexapoda</taxon>
        <taxon>Insecta</taxon>
        <taxon>Pterygota</taxon>
        <taxon>Neoptera</taxon>
        <taxon>Endopterygota</taxon>
        <taxon>Hymenoptera</taxon>
        <taxon>Apocrita</taxon>
        <taxon>Aculeata</taxon>
        <taxon>Formicoidea</taxon>
        <taxon>Formicidae</taxon>
        <taxon>Myrmicinae</taxon>
        <taxon>Atta</taxon>
    </lineage>
</organism>
<accession>A0A158NUM7</accession>
<gene>
    <name evidence="3" type="primary">105624486</name>
</gene>
<evidence type="ECO:0000313" key="3">
    <source>
        <dbReference type="EnsemblMetazoa" id="XP_012061235.1"/>
    </source>
</evidence>
<dbReference type="PANTHER" id="PTHR31553:SF1">
    <property type="entry name" value="NF-KAPPA-B ESSENTIAL MODULATOR"/>
    <property type="match status" value="1"/>
</dbReference>
<dbReference type="PANTHER" id="PTHR31553">
    <property type="entry name" value="NF-KAPPA-B ESSENTIAL MODULATOR"/>
    <property type="match status" value="1"/>
</dbReference>
<dbReference type="EMBL" id="ADTU01026623">
    <property type="status" value="NOT_ANNOTATED_CDS"/>
    <property type="molecule type" value="Genomic_DNA"/>
</dbReference>
<feature type="coiled-coil region" evidence="1">
    <location>
        <begin position="461"/>
        <end position="628"/>
    </location>
</feature>
<dbReference type="EnsemblMetazoa" id="XM_012205845.1">
    <property type="protein sequence ID" value="XP_012061235.1"/>
    <property type="gene ID" value="LOC105624486"/>
</dbReference>
<feature type="region of interest" description="Disordered" evidence="2">
    <location>
        <begin position="1"/>
        <end position="23"/>
    </location>
</feature>
<feature type="compositionally biased region" description="Basic and acidic residues" evidence="2">
    <location>
        <begin position="652"/>
        <end position="662"/>
    </location>
</feature>
<protein>
    <submittedName>
        <fullName evidence="3">Uncharacterized protein</fullName>
    </submittedName>
</protein>
<evidence type="ECO:0000256" key="1">
    <source>
        <dbReference type="SAM" id="Coils"/>
    </source>
</evidence>
<dbReference type="InParanoid" id="A0A158NUM7"/>
<dbReference type="OrthoDB" id="6343844at2759"/>
<keyword evidence="1" id="KW-0175">Coiled coil</keyword>
<dbReference type="Gene3D" id="1.20.5.390">
    <property type="entry name" value="L1 transposable element, trimerization domain"/>
    <property type="match status" value="1"/>
</dbReference>
<dbReference type="Gene3D" id="1.20.5.990">
    <property type="entry name" value="Nemo cc2-lz domain - 1d5 darpin complex"/>
    <property type="match status" value="1"/>
</dbReference>
<dbReference type="Proteomes" id="UP000005205">
    <property type="component" value="Unassembled WGS sequence"/>
</dbReference>
<dbReference type="GO" id="GO:0005634">
    <property type="term" value="C:nucleus"/>
    <property type="evidence" value="ECO:0007669"/>
    <property type="project" value="TreeGrafter"/>
</dbReference>
<feature type="region of interest" description="Disordered" evidence="2">
    <location>
        <begin position="652"/>
        <end position="674"/>
    </location>
</feature>
<dbReference type="InterPro" id="IPR051301">
    <property type="entry name" value="Optineurin/NFkB_EssMod"/>
</dbReference>
<dbReference type="STRING" id="12957.A0A158NUM7"/>